<dbReference type="STRING" id="202956.BJN41_00855"/>
<dbReference type="EMBL" id="MKQS01000001">
    <property type="protein sequence ID" value="OFE44707.1"/>
    <property type="molecule type" value="Genomic_DNA"/>
</dbReference>
<dbReference type="RefSeq" id="WP_019836673.1">
    <property type="nucleotide sequence ID" value="NZ_CP183897.1"/>
</dbReference>
<evidence type="ECO:0000313" key="2">
    <source>
        <dbReference type="EMBL" id="OFE44707.1"/>
    </source>
</evidence>
<organism evidence="2 3">
    <name type="scientific">Acinetobacter towneri</name>
    <dbReference type="NCBI Taxonomy" id="202956"/>
    <lineage>
        <taxon>Bacteria</taxon>
        <taxon>Pseudomonadati</taxon>
        <taxon>Pseudomonadota</taxon>
        <taxon>Gammaproteobacteria</taxon>
        <taxon>Moraxellales</taxon>
        <taxon>Moraxellaceae</taxon>
        <taxon>Acinetobacter</taxon>
    </lineage>
</organism>
<dbReference type="Proteomes" id="UP000186931">
    <property type="component" value="Unassembled WGS sequence"/>
</dbReference>
<evidence type="ECO:0000256" key="1">
    <source>
        <dbReference type="SAM" id="Phobius"/>
    </source>
</evidence>
<gene>
    <name evidence="2" type="ORF">BJN41_00855</name>
</gene>
<comment type="caution">
    <text evidence="2">The sequence shown here is derived from an EMBL/GenBank/DDBJ whole genome shotgun (WGS) entry which is preliminary data.</text>
</comment>
<proteinExistence type="predicted"/>
<sequence>MNLNKYLAIYGAGIFFVGLMFLAKHGYLNFYEEKAQELNINKPINFIQPIENKVNHSESSMTNMSGNNLIEQLKADIEDTKQSFPLQNEDKSTFIDVVLMDQDVAYTIITPLTKSDFTAEYIHLITETNCNDEYLQPYLKAGFSFTYKFFDLNMNRILNLSTTLNHCEGLQQGNTI</sequence>
<keyword evidence="1" id="KW-0812">Transmembrane</keyword>
<reference evidence="2 3" key="1">
    <citation type="submission" date="2016-10" db="EMBL/GenBank/DDBJ databases">
        <title>Genome of airborne Acinetobacter sp. 5-2Ac02 in the hospital environment: Species near to Acinetobacter towneri.</title>
        <authorList>
            <person name="Barbosa B."/>
            <person name="Fernandez-Garcia L."/>
            <person name="Gato E."/>
            <person name="Leao R."/>
            <person name="Albano R."/>
            <person name="Fernandez B."/>
            <person name="Fernandez-Cuenca F."/>
            <person name="Marques E."/>
            <person name="Tomas M."/>
        </authorList>
    </citation>
    <scope>NUCLEOTIDE SEQUENCE [LARGE SCALE GENOMIC DNA]</scope>
    <source>
        <strain evidence="2 3">5-2Ac02</strain>
    </source>
</reference>
<feature type="transmembrane region" description="Helical" evidence="1">
    <location>
        <begin position="6"/>
        <end position="23"/>
    </location>
</feature>
<protein>
    <submittedName>
        <fullName evidence="2">Uncharacterized protein</fullName>
    </submittedName>
</protein>
<name>A0A1E8E502_9GAMM</name>
<keyword evidence="1" id="KW-0472">Membrane</keyword>
<evidence type="ECO:0000313" key="3">
    <source>
        <dbReference type="Proteomes" id="UP000186931"/>
    </source>
</evidence>
<keyword evidence="1" id="KW-1133">Transmembrane helix</keyword>
<accession>A0A1E8E502</accession>
<dbReference type="AlphaFoldDB" id="A0A1E8E502"/>